<keyword evidence="3 6" id="KW-0067">ATP-binding</keyword>
<evidence type="ECO:0000256" key="6">
    <source>
        <dbReference type="HAMAP-Rule" id="MF_02207"/>
    </source>
</evidence>
<evidence type="ECO:0000313" key="8">
    <source>
        <dbReference type="Proteomes" id="UP000034301"/>
    </source>
</evidence>
<dbReference type="Gene3D" id="3.30.420.40">
    <property type="match status" value="2"/>
</dbReference>
<gene>
    <name evidence="6" type="primary">mreB</name>
    <name evidence="7" type="ORF">UT78_C0001G0078</name>
</gene>
<dbReference type="NCBIfam" id="TIGR00904">
    <property type="entry name" value="mreB"/>
    <property type="match status" value="1"/>
</dbReference>
<reference evidence="7 8" key="1">
    <citation type="journal article" date="2015" name="Nature">
        <title>rRNA introns, odd ribosomes, and small enigmatic genomes across a large radiation of phyla.</title>
        <authorList>
            <person name="Brown C.T."/>
            <person name="Hug L.A."/>
            <person name="Thomas B.C."/>
            <person name="Sharon I."/>
            <person name="Castelle C.J."/>
            <person name="Singh A."/>
            <person name="Wilkins M.J."/>
            <person name="Williams K.H."/>
            <person name="Banfield J.F."/>
        </authorList>
    </citation>
    <scope>NUCLEOTIDE SEQUENCE [LARGE SCALE GENOMIC DNA]</scope>
</reference>
<dbReference type="PRINTS" id="PR01652">
    <property type="entry name" value="SHAPEPROTEIN"/>
</dbReference>
<evidence type="ECO:0000256" key="1">
    <source>
        <dbReference type="ARBA" id="ARBA00022490"/>
    </source>
</evidence>
<keyword evidence="4 6" id="KW-0133">Cell shape</keyword>
<protein>
    <recommendedName>
        <fullName evidence="6">Cell shape-determining protein MreB</fullName>
    </recommendedName>
</protein>
<proteinExistence type="inferred from homology"/>
<sequence>MCYYGFMGFFSRKLGIDLGTANTLVFMPGKGVVLNEPSVVAVSEQDNKILAIGAEAKDMIGKTPDNIITYCPMKDGVIADYRVTEAMLRYFIGKAMGKFSFFKPDVMVSVPAGVTSTERRAVVEAAIRAGARNAYVVKEPILAAIGAGIPIYESKGYMVVDIGGGTTDVAVISLGGIVSSTSVKCAGNKIDAAIADYIKKTFNLAIGDRTAEEVKIKIGAAVQLEEELRVTIKGRDFIQGLPRSAQVGTNEIVKAIDSELRQIIKAIKDVLSETPPELASDIIDHGIIMTGGSSQLRNLTDLVYRKTGVKATLADDSLFCVANGTGIALEHLDVYKKAVLSKK</sequence>
<keyword evidence="2 6" id="KW-0547">Nucleotide-binding</keyword>
<dbReference type="Proteomes" id="UP000034301">
    <property type="component" value="Unassembled WGS sequence"/>
</dbReference>
<dbReference type="PANTHER" id="PTHR42749">
    <property type="entry name" value="CELL SHAPE-DETERMINING PROTEIN MREB"/>
    <property type="match status" value="1"/>
</dbReference>
<dbReference type="PANTHER" id="PTHR42749:SF1">
    <property type="entry name" value="CELL SHAPE-DETERMINING PROTEIN MREB"/>
    <property type="match status" value="1"/>
</dbReference>
<dbReference type="NCBIfam" id="NF010539">
    <property type="entry name" value="PRK13927.1"/>
    <property type="match status" value="1"/>
</dbReference>
<feature type="binding site" evidence="6">
    <location>
        <begin position="20"/>
        <end position="22"/>
    </location>
    <ligand>
        <name>ATP</name>
        <dbReference type="ChEBI" id="CHEBI:30616"/>
    </ligand>
</feature>
<evidence type="ECO:0000256" key="2">
    <source>
        <dbReference type="ARBA" id="ARBA00022741"/>
    </source>
</evidence>
<comment type="similarity">
    <text evidence="5 6">Belongs to the FtsA/MreB family.</text>
</comment>
<dbReference type="GO" id="GO:0000902">
    <property type="term" value="P:cell morphogenesis"/>
    <property type="evidence" value="ECO:0007669"/>
    <property type="project" value="InterPro"/>
</dbReference>
<dbReference type="GO" id="GO:0005737">
    <property type="term" value="C:cytoplasm"/>
    <property type="evidence" value="ECO:0007669"/>
    <property type="project" value="UniProtKB-SubCell"/>
</dbReference>
<evidence type="ECO:0000313" key="7">
    <source>
        <dbReference type="EMBL" id="KKR43892.1"/>
    </source>
</evidence>
<dbReference type="GO" id="GO:0005524">
    <property type="term" value="F:ATP binding"/>
    <property type="evidence" value="ECO:0007669"/>
    <property type="project" value="UniProtKB-KW"/>
</dbReference>
<comment type="caution">
    <text evidence="6">Lacks conserved residue(s) required for the propagation of feature annotation.</text>
</comment>
<dbReference type="SUPFAM" id="SSF53067">
    <property type="entry name" value="Actin-like ATPase domain"/>
    <property type="match status" value="2"/>
</dbReference>
<feature type="binding site" evidence="6">
    <location>
        <begin position="164"/>
        <end position="166"/>
    </location>
    <ligand>
        <name>ATP</name>
        <dbReference type="ChEBI" id="CHEBI:30616"/>
    </ligand>
</feature>
<evidence type="ECO:0000256" key="3">
    <source>
        <dbReference type="ARBA" id="ARBA00022840"/>
    </source>
</evidence>
<dbReference type="EMBL" id="LBYC01000001">
    <property type="protein sequence ID" value="KKR43892.1"/>
    <property type="molecule type" value="Genomic_DNA"/>
</dbReference>
<comment type="caution">
    <text evidence="7">The sequence shown here is derived from an EMBL/GenBank/DDBJ whole genome shotgun (WGS) entry which is preliminary data.</text>
</comment>
<dbReference type="PATRIC" id="fig|1618776.3.peg.81"/>
<dbReference type="InterPro" id="IPR004753">
    <property type="entry name" value="MreB"/>
</dbReference>
<name>A0A0G0U152_9BACT</name>
<accession>A0A0G0U152</accession>
<dbReference type="CDD" id="cd10225">
    <property type="entry name" value="ASKHA_NBD_MreB-like"/>
    <property type="match status" value="1"/>
</dbReference>
<evidence type="ECO:0000256" key="4">
    <source>
        <dbReference type="ARBA" id="ARBA00022960"/>
    </source>
</evidence>
<feature type="binding site" evidence="6">
    <location>
        <begin position="212"/>
        <end position="215"/>
    </location>
    <ligand>
        <name>ATP</name>
        <dbReference type="ChEBI" id="CHEBI:30616"/>
    </ligand>
</feature>
<dbReference type="Pfam" id="PF06723">
    <property type="entry name" value="MreB_Mbl"/>
    <property type="match status" value="1"/>
</dbReference>
<dbReference type="AlphaFoldDB" id="A0A0G0U152"/>
<comment type="subunit">
    <text evidence="6">Forms polymers.</text>
</comment>
<dbReference type="InterPro" id="IPR056546">
    <property type="entry name" value="MreB_MamK-like"/>
</dbReference>
<keyword evidence="1 6" id="KW-0963">Cytoplasm</keyword>
<dbReference type="InterPro" id="IPR043129">
    <property type="entry name" value="ATPase_NBD"/>
</dbReference>
<dbReference type="GO" id="GO:0008360">
    <property type="term" value="P:regulation of cell shape"/>
    <property type="evidence" value="ECO:0007669"/>
    <property type="project" value="UniProtKB-UniRule"/>
</dbReference>
<dbReference type="HAMAP" id="MF_02207">
    <property type="entry name" value="MreB"/>
    <property type="match status" value="1"/>
</dbReference>
<comment type="subcellular location">
    <subcellularLocation>
        <location evidence="6">Cytoplasm</location>
    </subcellularLocation>
    <text evidence="6">Membrane-associated.</text>
</comment>
<organism evidence="7 8">
    <name type="scientific">Candidatus Nomurabacteria bacterium GW2011_GWF2_40_12</name>
    <dbReference type="NCBI Taxonomy" id="1618776"/>
    <lineage>
        <taxon>Bacteria</taxon>
        <taxon>Candidatus Nomuraibacteriota</taxon>
    </lineage>
</organism>
<evidence type="ECO:0000256" key="5">
    <source>
        <dbReference type="ARBA" id="ARBA00023458"/>
    </source>
</evidence>
<comment type="function">
    <text evidence="6">Forms membrane-associated dynamic filaments that are essential for cell shape determination. Acts by regulating cell wall synthesis and cell elongation, and thus cell shape. A feedback loop between cell geometry and MreB localization may maintain elongated cell shape by targeting cell wall growth to regions of negative cell wall curvature.</text>
</comment>